<keyword evidence="2" id="KW-0349">Heme</keyword>
<keyword evidence="4" id="KW-1185">Reference proteome</keyword>
<name>A0ABP4EB40_9ACTN</name>
<keyword evidence="2" id="KW-0479">Metal-binding</keyword>
<accession>A0ABP4EB40</accession>
<dbReference type="InterPro" id="IPR036396">
    <property type="entry name" value="Cyt_P450_sf"/>
</dbReference>
<organism evidence="3 4">
    <name type="scientific">Nocardioides dubius</name>
    <dbReference type="NCBI Taxonomy" id="317019"/>
    <lineage>
        <taxon>Bacteria</taxon>
        <taxon>Bacillati</taxon>
        <taxon>Actinomycetota</taxon>
        <taxon>Actinomycetes</taxon>
        <taxon>Propionibacteriales</taxon>
        <taxon>Nocardioidaceae</taxon>
        <taxon>Nocardioides</taxon>
    </lineage>
</organism>
<dbReference type="InterPro" id="IPR017972">
    <property type="entry name" value="Cyt_P450_CS"/>
</dbReference>
<keyword evidence="2" id="KW-0560">Oxidoreductase</keyword>
<dbReference type="Proteomes" id="UP001501581">
    <property type="component" value="Unassembled WGS sequence"/>
</dbReference>
<comment type="similarity">
    <text evidence="1 2">Belongs to the cytochrome P450 family.</text>
</comment>
<dbReference type="InterPro" id="IPR002397">
    <property type="entry name" value="Cyt_P450_B"/>
</dbReference>
<keyword evidence="2" id="KW-0408">Iron</keyword>
<dbReference type="PRINTS" id="PR00359">
    <property type="entry name" value="BP450"/>
</dbReference>
<dbReference type="Pfam" id="PF00067">
    <property type="entry name" value="p450"/>
    <property type="match status" value="1"/>
</dbReference>
<dbReference type="CDD" id="cd20625">
    <property type="entry name" value="CYP164-like"/>
    <property type="match status" value="1"/>
</dbReference>
<evidence type="ECO:0000256" key="1">
    <source>
        <dbReference type="ARBA" id="ARBA00010617"/>
    </source>
</evidence>
<proteinExistence type="inferred from homology"/>
<reference evidence="4" key="1">
    <citation type="journal article" date="2019" name="Int. J. Syst. Evol. Microbiol.">
        <title>The Global Catalogue of Microorganisms (GCM) 10K type strain sequencing project: providing services to taxonomists for standard genome sequencing and annotation.</title>
        <authorList>
            <consortium name="The Broad Institute Genomics Platform"/>
            <consortium name="The Broad Institute Genome Sequencing Center for Infectious Disease"/>
            <person name="Wu L."/>
            <person name="Ma J."/>
        </authorList>
    </citation>
    <scope>NUCLEOTIDE SEQUENCE [LARGE SCALE GENOMIC DNA]</scope>
    <source>
        <strain evidence="4">JCM 13008</strain>
    </source>
</reference>
<comment type="caution">
    <text evidence="3">The sequence shown here is derived from an EMBL/GenBank/DDBJ whole genome shotgun (WGS) entry which is preliminary data.</text>
</comment>
<dbReference type="RefSeq" id="WP_343993826.1">
    <property type="nucleotide sequence ID" value="NZ_BAAALG010000008.1"/>
</dbReference>
<dbReference type="PRINTS" id="PR00385">
    <property type="entry name" value="P450"/>
</dbReference>
<evidence type="ECO:0000256" key="2">
    <source>
        <dbReference type="RuleBase" id="RU000461"/>
    </source>
</evidence>
<gene>
    <name evidence="3" type="ORF">GCM10009668_19500</name>
</gene>
<dbReference type="InterPro" id="IPR001128">
    <property type="entry name" value="Cyt_P450"/>
</dbReference>
<dbReference type="PANTHER" id="PTHR46696">
    <property type="entry name" value="P450, PUTATIVE (EUROFUNG)-RELATED"/>
    <property type="match status" value="1"/>
</dbReference>
<dbReference type="PANTHER" id="PTHR46696:SF4">
    <property type="entry name" value="BIOTIN BIOSYNTHESIS CYTOCHROME P450"/>
    <property type="match status" value="1"/>
</dbReference>
<dbReference type="Gene3D" id="1.10.630.10">
    <property type="entry name" value="Cytochrome P450"/>
    <property type="match status" value="1"/>
</dbReference>
<keyword evidence="2" id="KW-0503">Monooxygenase</keyword>
<dbReference type="PROSITE" id="PS00086">
    <property type="entry name" value="CYTOCHROME_P450"/>
    <property type="match status" value="1"/>
</dbReference>
<evidence type="ECO:0000313" key="3">
    <source>
        <dbReference type="EMBL" id="GAA1101370.1"/>
    </source>
</evidence>
<dbReference type="SUPFAM" id="SSF48264">
    <property type="entry name" value="Cytochrome P450"/>
    <property type="match status" value="1"/>
</dbReference>
<protein>
    <submittedName>
        <fullName evidence="3">Cytochrome P450</fullName>
    </submittedName>
</protein>
<evidence type="ECO:0000313" key="4">
    <source>
        <dbReference type="Proteomes" id="UP001501581"/>
    </source>
</evidence>
<dbReference type="EMBL" id="BAAALG010000008">
    <property type="protein sequence ID" value="GAA1101370.1"/>
    <property type="molecule type" value="Genomic_DNA"/>
</dbReference>
<sequence>MPRLETAQTYGRWLTKHASGRALLRARAKRGELLPMLLMDDAVAANPSATIDAIRASGPVHRGALLASTARHDVANAILRSDDFGVAGGHGELPVGGRKVMELLSKGTPAGPLDPPSLLATDPPDHARIRRQVSRAFTARAVTRLSERVDEVADRLLDDLAQRTGTVDLIADYAAWLPLAVIADVLGIAERDHARLLGLGNRAAVLLDPGLSWSVFKDAEAAVAELHSWFDGHLEQLRRTPGDDVLSSLVTSSDSDNLDHTELRTLALLLLGAGFETTVNLIGNAVALLDQHPDQRDALIADPSGWANAVEEVLRFDPPVQSTLRQAYVDTEVCGEPVATGQGVVVVLAGANRDPAVFDDPHRFDVTRPNADAHLSFSSGIHFCIGAGLARLEAQTALRKLYERFPDLTVRPGAERRSTRILRGYETLPVLTQCDLSAAISAETAR</sequence>